<protein>
    <submittedName>
        <fullName evidence="1">Uncharacterized protein</fullName>
    </submittedName>
</protein>
<evidence type="ECO:0000313" key="2">
    <source>
        <dbReference type="Proteomes" id="UP000261812"/>
    </source>
</evidence>
<dbReference type="Proteomes" id="UP000261812">
    <property type="component" value="Chromosome"/>
</dbReference>
<gene>
    <name evidence="1" type="ORF">D3A95_08260</name>
</gene>
<keyword evidence="2" id="KW-1185">Reference proteome</keyword>
<dbReference type="AlphaFoldDB" id="A0A3B7MLU8"/>
<sequence length="207" mass="22548">MRTLPLPNSCGQWLSAVGAIALLMGHPVRTTANTNGDLPPAVAAAIAMPVNEQQVVVSEQPSAVGLTVPSLWWVVQQFGDNVIQRWQAFPAIAAPGGRVEAFVSPAAWGRLPYLRRFALINQLGNASRSFGYQLILRDRAARPLGDRRQVIYGAYTCQFDALPLEYLPEVTDAAGNPVPFFPPSSELNCQVWVNPNIPVMFPTQGLR</sequence>
<dbReference type="KEGG" id="tsq:D3A95_08260"/>
<dbReference type="RefSeq" id="WP_181494571.1">
    <property type="nucleotide sequence ID" value="NZ_CP032152.1"/>
</dbReference>
<evidence type="ECO:0000313" key="1">
    <source>
        <dbReference type="EMBL" id="AXY68096.1"/>
    </source>
</evidence>
<dbReference type="EMBL" id="CP032152">
    <property type="protein sequence ID" value="AXY68096.1"/>
    <property type="molecule type" value="Genomic_DNA"/>
</dbReference>
<name>A0A3B7MLU8_9CYAN</name>
<organism evidence="1 2">
    <name type="scientific">Thermosynechococcus sichuanensis E542</name>
    <dbReference type="NCBI Taxonomy" id="2016101"/>
    <lineage>
        <taxon>Bacteria</taxon>
        <taxon>Bacillati</taxon>
        <taxon>Cyanobacteriota</taxon>
        <taxon>Cyanophyceae</taxon>
        <taxon>Acaryochloridales</taxon>
        <taxon>Thermosynechococcaceae</taxon>
        <taxon>Thermosynechococcus</taxon>
        <taxon>Thermosynechococcus sichuanensis</taxon>
    </lineage>
</organism>
<reference evidence="2" key="1">
    <citation type="submission" date="2018-09" db="EMBL/GenBank/DDBJ databases">
        <title>Complete genome sequence of thermophilic cyanobacteria strain Thermosynechococcus elongatus PKUAC-SCTE542.</title>
        <authorList>
            <person name="Liang Y."/>
            <person name="Tang J."/>
            <person name="Daroch M."/>
        </authorList>
    </citation>
    <scope>NUCLEOTIDE SEQUENCE [LARGE SCALE GENOMIC DNA]</scope>
    <source>
        <strain evidence="2">E542</strain>
    </source>
</reference>
<accession>A0A3B7MLU8</accession>
<proteinExistence type="predicted"/>